<feature type="region of interest" description="Disordered" evidence="1">
    <location>
        <begin position="169"/>
        <end position="210"/>
    </location>
</feature>
<name>A0AAE0DAC1_COLKA</name>
<keyword evidence="3" id="KW-1185">Reference proteome</keyword>
<dbReference type="EMBL" id="VYYT01000079">
    <property type="protein sequence ID" value="KAK2771528.1"/>
    <property type="molecule type" value="Genomic_DNA"/>
</dbReference>
<protein>
    <submittedName>
        <fullName evidence="2">Uncharacterized protein</fullName>
    </submittedName>
</protein>
<evidence type="ECO:0000313" key="3">
    <source>
        <dbReference type="Proteomes" id="UP001281614"/>
    </source>
</evidence>
<evidence type="ECO:0000256" key="1">
    <source>
        <dbReference type="SAM" id="MobiDB-lite"/>
    </source>
</evidence>
<sequence length="210" mass="23128">MIDLSDTTVAIAQILLHQGGGRDPALGEPRRIASLSRAPSICSASQSLARRRRVTILNPSPVLRQQRHMAWEPVSSRGVIGSRRCRRRDVVHVGGSCMALFWTACLNASSTSSGTPPSSKTVIGRARRRQAALQLHLQLNMHTVTHARVGRCIVQQGPPKKLAVLRSRNSDAAMAGRRRHWSVSWPRHRPRAESRSGPRRQKMAAQHGAS</sequence>
<proteinExistence type="predicted"/>
<dbReference type="Proteomes" id="UP001281614">
    <property type="component" value="Unassembled WGS sequence"/>
</dbReference>
<accession>A0AAE0DAC1</accession>
<gene>
    <name evidence="2" type="ORF">CKAH01_04103</name>
</gene>
<dbReference type="AlphaFoldDB" id="A0AAE0DAC1"/>
<evidence type="ECO:0000313" key="2">
    <source>
        <dbReference type="EMBL" id="KAK2771528.1"/>
    </source>
</evidence>
<feature type="compositionally biased region" description="Basic residues" evidence="1">
    <location>
        <begin position="176"/>
        <end position="190"/>
    </location>
</feature>
<organism evidence="2 3">
    <name type="scientific">Colletotrichum kahawae</name>
    <name type="common">Coffee berry disease fungus</name>
    <dbReference type="NCBI Taxonomy" id="34407"/>
    <lineage>
        <taxon>Eukaryota</taxon>
        <taxon>Fungi</taxon>
        <taxon>Dikarya</taxon>
        <taxon>Ascomycota</taxon>
        <taxon>Pezizomycotina</taxon>
        <taxon>Sordariomycetes</taxon>
        <taxon>Hypocreomycetidae</taxon>
        <taxon>Glomerellales</taxon>
        <taxon>Glomerellaceae</taxon>
        <taxon>Colletotrichum</taxon>
        <taxon>Colletotrichum gloeosporioides species complex</taxon>
    </lineage>
</organism>
<comment type="caution">
    <text evidence="2">The sequence shown here is derived from an EMBL/GenBank/DDBJ whole genome shotgun (WGS) entry which is preliminary data.</text>
</comment>
<reference evidence="2" key="1">
    <citation type="submission" date="2023-02" db="EMBL/GenBank/DDBJ databases">
        <title>Colletotrichum kahawae CIFC_Que2 genome sequencing and assembly.</title>
        <authorList>
            <person name="Baroncelli R."/>
        </authorList>
    </citation>
    <scope>NUCLEOTIDE SEQUENCE</scope>
    <source>
        <strain evidence="2">CIFC_Que2</strain>
    </source>
</reference>